<dbReference type="SUPFAM" id="SSF56672">
    <property type="entry name" value="DNA/RNA polymerases"/>
    <property type="match status" value="1"/>
</dbReference>
<sequence>MQPPEGYSVPEGHVCKLKRSLYGLKQASRQWNVEFTSKIEGLGFLQSPHDHCLFTKSTATGLTVLIVYVDDILIAGESAADIQDIKTHLHNLFTIKDLGVTTYYLGLEIARSTEGIAVTQTKYVKDLILDTGMTQAKPA</sequence>
<name>A0AAW2S3F4_SESRA</name>
<reference evidence="2" key="1">
    <citation type="submission" date="2020-06" db="EMBL/GenBank/DDBJ databases">
        <authorList>
            <person name="Li T."/>
            <person name="Hu X."/>
            <person name="Zhang T."/>
            <person name="Song X."/>
            <person name="Zhang H."/>
            <person name="Dai N."/>
            <person name="Sheng W."/>
            <person name="Hou X."/>
            <person name="Wei L."/>
        </authorList>
    </citation>
    <scope>NUCLEOTIDE SEQUENCE</scope>
    <source>
        <strain evidence="2">G02</strain>
        <tissue evidence="2">Leaf</tissue>
    </source>
</reference>
<dbReference type="AlphaFoldDB" id="A0AAW2S3F4"/>
<dbReference type="EMBL" id="JACGWJ010000012">
    <property type="protein sequence ID" value="KAL0386163.1"/>
    <property type="molecule type" value="Genomic_DNA"/>
</dbReference>
<comment type="caution">
    <text evidence="2">The sequence shown here is derived from an EMBL/GenBank/DDBJ whole genome shotgun (WGS) entry which is preliminary data.</text>
</comment>
<feature type="domain" description="Reverse transcriptase Ty1/copia-type" evidence="1">
    <location>
        <begin position="1"/>
        <end position="138"/>
    </location>
</feature>
<gene>
    <name evidence="2" type="ORF">Sradi_3010600</name>
</gene>
<proteinExistence type="predicted"/>
<dbReference type="InterPro" id="IPR043502">
    <property type="entry name" value="DNA/RNA_pol_sf"/>
</dbReference>
<organism evidence="2">
    <name type="scientific">Sesamum radiatum</name>
    <name type="common">Black benniseed</name>
    <dbReference type="NCBI Taxonomy" id="300843"/>
    <lineage>
        <taxon>Eukaryota</taxon>
        <taxon>Viridiplantae</taxon>
        <taxon>Streptophyta</taxon>
        <taxon>Embryophyta</taxon>
        <taxon>Tracheophyta</taxon>
        <taxon>Spermatophyta</taxon>
        <taxon>Magnoliopsida</taxon>
        <taxon>eudicotyledons</taxon>
        <taxon>Gunneridae</taxon>
        <taxon>Pentapetalae</taxon>
        <taxon>asterids</taxon>
        <taxon>lamiids</taxon>
        <taxon>Lamiales</taxon>
        <taxon>Pedaliaceae</taxon>
        <taxon>Sesamum</taxon>
    </lineage>
</organism>
<reference evidence="2" key="2">
    <citation type="journal article" date="2024" name="Plant">
        <title>Genomic evolution and insights into agronomic trait innovations of Sesamum species.</title>
        <authorList>
            <person name="Miao H."/>
            <person name="Wang L."/>
            <person name="Qu L."/>
            <person name="Liu H."/>
            <person name="Sun Y."/>
            <person name="Le M."/>
            <person name="Wang Q."/>
            <person name="Wei S."/>
            <person name="Zheng Y."/>
            <person name="Lin W."/>
            <person name="Duan Y."/>
            <person name="Cao H."/>
            <person name="Xiong S."/>
            <person name="Wang X."/>
            <person name="Wei L."/>
            <person name="Li C."/>
            <person name="Ma Q."/>
            <person name="Ju M."/>
            <person name="Zhao R."/>
            <person name="Li G."/>
            <person name="Mu C."/>
            <person name="Tian Q."/>
            <person name="Mei H."/>
            <person name="Zhang T."/>
            <person name="Gao T."/>
            <person name="Zhang H."/>
        </authorList>
    </citation>
    <scope>NUCLEOTIDE SEQUENCE</scope>
    <source>
        <strain evidence="2">G02</strain>
    </source>
</reference>
<dbReference type="InterPro" id="IPR013103">
    <property type="entry name" value="RVT_2"/>
</dbReference>
<evidence type="ECO:0000259" key="1">
    <source>
        <dbReference type="Pfam" id="PF07727"/>
    </source>
</evidence>
<evidence type="ECO:0000313" key="2">
    <source>
        <dbReference type="EMBL" id="KAL0386163.1"/>
    </source>
</evidence>
<protein>
    <recommendedName>
        <fullName evidence="1">Reverse transcriptase Ty1/copia-type domain-containing protein</fullName>
    </recommendedName>
</protein>
<accession>A0AAW2S3F4</accession>
<dbReference type="Pfam" id="PF07727">
    <property type="entry name" value="RVT_2"/>
    <property type="match status" value="1"/>
</dbReference>